<evidence type="ECO:0000313" key="7">
    <source>
        <dbReference type="Proteomes" id="UP000243542"/>
    </source>
</evidence>
<evidence type="ECO:0000313" key="6">
    <source>
        <dbReference type="EMBL" id="PFG49532.1"/>
    </source>
</evidence>
<dbReference type="EMBL" id="PDJK01000002">
    <property type="protein sequence ID" value="PFG49532.1"/>
    <property type="molecule type" value="Genomic_DNA"/>
</dbReference>
<gene>
    <name evidence="6" type="ORF">ATK36_4690</name>
</gene>
<dbReference type="InterPro" id="IPR036754">
    <property type="entry name" value="YbaK/aa-tRNA-synt-asso_dom_sf"/>
</dbReference>
<organism evidence="6 7">
    <name type="scientific">Amycolatopsis sulphurea</name>
    <dbReference type="NCBI Taxonomy" id="76022"/>
    <lineage>
        <taxon>Bacteria</taxon>
        <taxon>Bacillati</taxon>
        <taxon>Actinomycetota</taxon>
        <taxon>Actinomycetes</taxon>
        <taxon>Pseudonocardiales</taxon>
        <taxon>Pseudonocardiaceae</taxon>
        <taxon>Amycolatopsis</taxon>
    </lineage>
</organism>
<reference evidence="6 7" key="1">
    <citation type="submission" date="2017-10" db="EMBL/GenBank/DDBJ databases">
        <title>Sequencing the genomes of 1000 actinobacteria strains.</title>
        <authorList>
            <person name="Klenk H.-P."/>
        </authorList>
    </citation>
    <scope>NUCLEOTIDE SEQUENCE [LARGE SCALE GENOMIC DNA]</scope>
    <source>
        <strain evidence="6 7">DSM 46092</strain>
    </source>
</reference>
<comment type="similarity">
    <text evidence="1 4">Belongs to the prolyl-tRNA editing family. YbaK/EbsC subfamily.</text>
</comment>
<dbReference type="PIRSF" id="PIRSF006181">
    <property type="entry name" value="EbsC_YbaK"/>
    <property type="match status" value="1"/>
</dbReference>
<sequence>MAGKGTPATALLSKQQVPHTVHVYDHDPRAESYGLEAVEALELDPARVFKTLVAEVDGRLTVGVVPVTGQLDLKALAAATGGKRAKMADPAAAQRATGYVLGGISPLGHRTRLPVVLDESAARFPTIYCSGGRRGLEVELPPAELTRLTSAVVAAISAPQKL</sequence>
<dbReference type="Pfam" id="PF04073">
    <property type="entry name" value="tRNA_edit"/>
    <property type="match status" value="1"/>
</dbReference>
<keyword evidence="7" id="KW-1185">Reference proteome</keyword>
<evidence type="ECO:0000256" key="1">
    <source>
        <dbReference type="ARBA" id="ARBA00009798"/>
    </source>
</evidence>
<dbReference type="GO" id="GO:0002161">
    <property type="term" value="F:aminoacyl-tRNA deacylase activity"/>
    <property type="evidence" value="ECO:0007669"/>
    <property type="project" value="InterPro"/>
</dbReference>
<dbReference type="Gene3D" id="3.90.960.10">
    <property type="entry name" value="YbaK/aminoacyl-tRNA synthetase-associated domain"/>
    <property type="match status" value="1"/>
</dbReference>
<dbReference type="CDD" id="cd00002">
    <property type="entry name" value="YbaK_deacylase"/>
    <property type="match status" value="1"/>
</dbReference>
<dbReference type="Proteomes" id="UP000243542">
    <property type="component" value="Unassembled WGS sequence"/>
</dbReference>
<dbReference type="EC" id="4.2.-.-" evidence="4"/>
<dbReference type="NCBIfam" id="TIGR00011">
    <property type="entry name" value="YbaK_EbsC"/>
    <property type="match status" value="1"/>
</dbReference>
<comment type="caution">
    <text evidence="6">The sequence shown here is derived from an EMBL/GenBank/DDBJ whole genome shotgun (WGS) entry which is preliminary data.</text>
</comment>
<evidence type="ECO:0000256" key="4">
    <source>
        <dbReference type="PIRNR" id="PIRNR006181"/>
    </source>
</evidence>
<evidence type="ECO:0000259" key="5">
    <source>
        <dbReference type="Pfam" id="PF04073"/>
    </source>
</evidence>
<dbReference type="GO" id="GO:0016829">
    <property type="term" value="F:lyase activity"/>
    <property type="evidence" value="ECO:0007669"/>
    <property type="project" value="UniProtKB-KW"/>
</dbReference>
<accession>A0A2A9FG24</accession>
<dbReference type="RefSeq" id="WP_098513415.1">
    <property type="nucleotide sequence ID" value="NZ_JBIAKZ010000004.1"/>
</dbReference>
<dbReference type="InterPro" id="IPR004369">
    <property type="entry name" value="Prolyl-tRNA_editing_YbaK/EbsC"/>
</dbReference>
<evidence type="ECO:0000256" key="2">
    <source>
        <dbReference type="ARBA" id="ARBA00022917"/>
    </source>
</evidence>
<proteinExistence type="inferred from homology"/>
<protein>
    <recommendedName>
        <fullName evidence="4">Cys-tRNA(Pro)/Cys-tRNA(Cys) deacylase</fullName>
        <ecNumber evidence="4">4.2.-.-</ecNumber>
    </recommendedName>
</protein>
<feature type="domain" description="YbaK/aminoacyl-tRNA synthetase-associated" evidence="5">
    <location>
        <begin position="36"/>
        <end position="148"/>
    </location>
</feature>
<evidence type="ECO:0000256" key="3">
    <source>
        <dbReference type="ARBA" id="ARBA00023239"/>
    </source>
</evidence>
<keyword evidence="2 4" id="KW-0648">Protein biosynthesis</keyword>
<name>A0A2A9FG24_9PSEU</name>
<dbReference type="SUPFAM" id="SSF55826">
    <property type="entry name" value="YbaK/ProRS associated domain"/>
    <property type="match status" value="1"/>
</dbReference>
<dbReference type="PANTHER" id="PTHR30411:SF0">
    <property type="entry name" value="CYS-TRNA(PRO)_CYS-TRNA(CYS) DEACYLASE YBAK"/>
    <property type="match status" value="1"/>
</dbReference>
<dbReference type="PANTHER" id="PTHR30411">
    <property type="entry name" value="CYTOPLASMIC PROTEIN"/>
    <property type="match status" value="1"/>
</dbReference>
<dbReference type="GO" id="GO:0006412">
    <property type="term" value="P:translation"/>
    <property type="evidence" value="ECO:0007669"/>
    <property type="project" value="UniProtKB-KW"/>
</dbReference>
<dbReference type="AlphaFoldDB" id="A0A2A9FG24"/>
<dbReference type="InterPro" id="IPR007214">
    <property type="entry name" value="YbaK/aa-tRNA-synth-assoc-dom"/>
</dbReference>
<keyword evidence="3 4" id="KW-0456">Lyase</keyword>